<evidence type="ECO:0000313" key="2">
    <source>
        <dbReference type="EMBL" id="MXO83437.1"/>
    </source>
</evidence>
<accession>A0A844Z8N5</accession>
<gene>
    <name evidence="2" type="ORF">GRI35_08690</name>
</gene>
<proteinExistence type="predicted"/>
<dbReference type="OrthoDB" id="7428184at2"/>
<sequence length="173" mass="18464">MARSQSMIVFDAKMYRHFAIVTVALTAAIALFADGEKRAIVTETAVAAQEYVEEVDLGTPKLVIRNANAGGPSPGLAGFYSDVGQNIYGTGFATGSSHETQRYAKLVKSITDEQLAQLGLTKEQFLALSDNEKTEILAKLNNGVSPIVSESVVKNSSAESLRRSGRSGQSADY</sequence>
<dbReference type="EMBL" id="WTYZ01000001">
    <property type="protein sequence ID" value="MXO83437.1"/>
    <property type="molecule type" value="Genomic_DNA"/>
</dbReference>
<dbReference type="AlphaFoldDB" id="A0A844Z8N5"/>
<protein>
    <submittedName>
        <fullName evidence="2">Uncharacterized protein</fullName>
    </submittedName>
</protein>
<comment type="caution">
    <text evidence="2">The sequence shown here is derived from an EMBL/GenBank/DDBJ whole genome shotgun (WGS) entry which is preliminary data.</text>
</comment>
<organism evidence="2 3">
    <name type="scientific">Pontixanthobacter aestiaquae</name>
    <dbReference type="NCBI Taxonomy" id="1509367"/>
    <lineage>
        <taxon>Bacteria</taxon>
        <taxon>Pseudomonadati</taxon>
        <taxon>Pseudomonadota</taxon>
        <taxon>Alphaproteobacteria</taxon>
        <taxon>Sphingomonadales</taxon>
        <taxon>Erythrobacteraceae</taxon>
        <taxon>Pontixanthobacter</taxon>
    </lineage>
</organism>
<evidence type="ECO:0000256" key="1">
    <source>
        <dbReference type="SAM" id="MobiDB-lite"/>
    </source>
</evidence>
<feature type="region of interest" description="Disordered" evidence="1">
    <location>
        <begin position="153"/>
        <end position="173"/>
    </location>
</feature>
<evidence type="ECO:0000313" key="3">
    <source>
        <dbReference type="Proteomes" id="UP000460290"/>
    </source>
</evidence>
<dbReference type="Proteomes" id="UP000460290">
    <property type="component" value="Unassembled WGS sequence"/>
</dbReference>
<name>A0A844Z8N5_9SPHN</name>
<keyword evidence="3" id="KW-1185">Reference proteome</keyword>
<dbReference type="RefSeq" id="WP_160613788.1">
    <property type="nucleotide sequence ID" value="NZ_JAUFQM010000001.1"/>
</dbReference>
<reference evidence="2 3" key="1">
    <citation type="submission" date="2019-12" db="EMBL/GenBank/DDBJ databases">
        <title>Genomic-based taxomic classification of the family Erythrobacteraceae.</title>
        <authorList>
            <person name="Xu L."/>
        </authorList>
    </citation>
    <scope>NUCLEOTIDE SEQUENCE [LARGE SCALE GENOMIC DNA]</scope>
    <source>
        <strain evidence="2 3">KCTC 42006</strain>
    </source>
</reference>